<evidence type="ECO:0000313" key="2">
    <source>
        <dbReference type="EMBL" id="VFV22453.1"/>
    </source>
</evidence>
<gene>
    <name evidence="2" type="ORF">LYPA_23C021667</name>
</gene>
<feature type="region of interest" description="Disordered" evidence="1">
    <location>
        <begin position="43"/>
        <end position="66"/>
    </location>
</feature>
<accession>A0A485MRQ4</accession>
<keyword evidence="3" id="KW-1185">Reference proteome</keyword>
<evidence type="ECO:0000256" key="1">
    <source>
        <dbReference type="SAM" id="MobiDB-lite"/>
    </source>
</evidence>
<reference evidence="2 3" key="1">
    <citation type="submission" date="2019-01" db="EMBL/GenBank/DDBJ databases">
        <authorList>
            <person name="Alioto T."/>
            <person name="Alioto T."/>
        </authorList>
    </citation>
    <scope>NUCLEOTIDE SEQUENCE [LARGE SCALE GENOMIC DNA]</scope>
</reference>
<protein>
    <submittedName>
        <fullName evidence="2">26s protease regulatory subunit s10b</fullName>
    </submittedName>
</protein>
<dbReference type="Proteomes" id="UP000386466">
    <property type="component" value="Unassembled WGS sequence"/>
</dbReference>
<dbReference type="EMBL" id="CAAGRJ010004511">
    <property type="protein sequence ID" value="VFV22453.1"/>
    <property type="molecule type" value="Genomic_DNA"/>
</dbReference>
<dbReference type="GO" id="GO:0006508">
    <property type="term" value="P:proteolysis"/>
    <property type="evidence" value="ECO:0007669"/>
    <property type="project" value="UniProtKB-KW"/>
</dbReference>
<keyword evidence="2" id="KW-0378">Hydrolase</keyword>
<name>A0A485MRQ4_LYNPA</name>
<organism evidence="2 3">
    <name type="scientific">Lynx pardinus</name>
    <name type="common">Iberian lynx</name>
    <name type="synonym">Felis pardina</name>
    <dbReference type="NCBI Taxonomy" id="191816"/>
    <lineage>
        <taxon>Eukaryota</taxon>
        <taxon>Metazoa</taxon>
        <taxon>Chordata</taxon>
        <taxon>Craniata</taxon>
        <taxon>Vertebrata</taxon>
        <taxon>Euteleostomi</taxon>
        <taxon>Mammalia</taxon>
        <taxon>Eutheria</taxon>
        <taxon>Laurasiatheria</taxon>
        <taxon>Carnivora</taxon>
        <taxon>Feliformia</taxon>
        <taxon>Felidae</taxon>
        <taxon>Felinae</taxon>
        <taxon>Lynx</taxon>
    </lineage>
</organism>
<dbReference type="GO" id="GO:0008233">
    <property type="term" value="F:peptidase activity"/>
    <property type="evidence" value="ECO:0007669"/>
    <property type="project" value="UniProtKB-KW"/>
</dbReference>
<evidence type="ECO:0000313" key="3">
    <source>
        <dbReference type="Proteomes" id="UP000386466"/>
    </source>
</evidence>
<dbReference type="AlphaFoldDB" id="A0A485MRQ4"/>
<feature type="compositionally biased region" description="Basic and acidic residues" evidence="1">
    <location>
        <begin position="43"/>
        <end position="58"/>
    </location>
</feature>
<sequence>MSDDISSGQTIEIPSFSAVAKKMVEHKKTNNSLKQLREQLKELTDQYEKSENDRKDLQSPKLGQTA</sequence>
<proteinExistence type="predicted"/>
<keyword evidence="2" id="KW-0645">Protease</keyword>